<keyword evidence="5" id="KW-0732">Signal</keyword>
<dbReference type="Gene3D" id="2.40.50.100">
    <property type="match status" value="1"/>
</dbReference>
<evidence type="ECO:0000256" key="2">
    <source>
        <dbReference type="ARBA" id="ARBA00009477"/>
    </source>
</evidence>
<dbReference type="PANTHER" id="PTHR30469:SF16">
    <property type="entry name" value="HAE1 FAMILY EFFLUX PUMP MFP COMPONENT"/>
    <property type="match status" value="1"/>
</dbReference>
<evidence type="ECO:0000259" key="6">
    <source>
        <dbReference type="Pfam" id="PF25917"/>
    </source>
</evidence>
<dbReference type="PANTHER" id="PTHR30469">
    <property type="entry name" value="MULTIDRUG RESISTANCE PROTEIN MDTA"/>
    <property type="match status" value="1"/>
</dbReference>
<dbReference type="OrthoDB" id="9806939at2"/>
<feature type="domain" description="Multidrug resistance protein MdtA-like barrel-sandwich hybrid" evidence="6">
    <location>
        <begin position="59"/>
        <end position="180"/>
    </location>
</feature>
<name>W0DYL7_MARPU</name>
<accession>W0DYL7</accession>
<feature type="coiled-coil region" evidence="4">
    <location>
        <begin position="90"/>
        <end position="119"/>
    </location>
</feature>
<proteinExistence type="inferred from homology"/>
<feature type="domain" description="CusB-like beta-barrel" evidence="7">
    <location>
        <begin position="193"/>
        <end position="263"/>
    </location>
</feature>
<evidence type="ECO:0000259" key="7">
    <source>
        <dbReference type="Pfam" id="PF25954"/>
    </source>
</evidence>
<dbReference type="InterPro" id="IPR006143">
    <property type="entry name" value="RND_pump_MFP"/>
</dbReference>
<sequence length="363" mass="39552">MPVPHRAPPPRPLPLLLTLLCVAPLLAAAPPTGVIVATAAQTELAERVEALGTLRANESVMITSTVTETIAALHFDDGQRVERGALLVELTSAEEQALLEEAQARRAEAERQYRRVNALVAQDSAAESLLDERQRDLETSRAVLVALESRLADRVIRAPFAGVLGLRQVSPGALVEPGDPITTLDDDAEMKLDFTVPSRYLAGLTPGLRVEARTRAHGERVFVGEVRGVDSRVDPVTRAVLVRAILPNPERRLRPGLLMRLELLFDPHTAVVVPEAALQQRGQRHFVLVVVEDAANDRLIAERREVDIGIRRPGAVEIRDGLAVGERVITDGHQRVRPGAEVRVLAVDTGDAPLQRLLEESET</sequence>
<keyword evidence="4" id="KW-0175">Coiled coil</keyword>
<dbReference type="GO" id="GO:1990281">
    <property type="term" value="C:efflux pump complex"/>
    <property type="evidence" value="ECO:0007669"/>
    <property type="project" value="TreeGrafter"/>
</dbReference>
<evidence type="ECO:0000313" key="10">
    <source>
        <dbReference type="Proteomes" id="UP000005275"/>
    </source>
</evidence>
<keyword evidence="3" id="KW-0813">Transport</keyword>
<evidence type="ECO:0000259" key="8">
    <source>
        <dbReference type="Pfam" id="PF25967"/>
    </source>
</evidence>
<dbReference type="STRING" id="765910.MARPU_07250"/>
<dbReference type="Gene3D" id="1.10.287.470">
    <property type="entry name" value="Helix hairpin bin"/>
    <property type="match status" value="1"/>
</dbReference>
<dbReference type="Gene3D" id="2.40.30.170">
    <property type="match status" value="1"/>
</dbReference>
<gene>
    <name evidence="9" type="ORF">MARPU_07250</name>
</gene>
<dbReference type="EMBL" id="CP007031">
    <property type="protein sequence ID" value="AHF03680.1"/>
    <property type="molecule type" value="Genomic_DNA"/>
</dbReference>
<evidence type="ECO:0000256" key="4">
    <source>
        <dbReference type="SAM" id="Coils"/>
    </source>
</evidence>
<comment type="subcellular location">
    <subcellularLocation>
        <location evidence="1">Cell envelope</location>
    </subcellularLocation>
</comment>
<dbReference type="InterPro" id="IPR058627">
    <property type="entry name" value="MdtA-like_C"/>
</dbReference>
<dbReference type="HOGENOM" id="CLU_018816_1_2_6"/>
<dbReference type="NCBIfam" id="TIGR01730">
    <property type="entry name" value="RND_mfp"/>
    <property type="match status" value="1"/>
</dbReference>
<dbReference type="Pfam" id="PF25917">
    <property type="entry name" value="BSH_RND"/>
    <property type="match status" value="1"/>
</dbReference>
<evidence type="ECO:0000256" key="5">
    <source>
        <dbReference type="SAM" id="SignalP"/>
    </source>
</evidence>
<feature type="domain" description="Multidrug resistance protein MdtA-like C-terminal permuted SH3" evidence="8">
    <location>
        <begin position="270"/>
        <end position="335"/>
    </location>
</feature>
<dbReference type="Pfam" id="PF25954">
    <property type="entry name" value="Beta-barrel_RND_2"/>
    <property type="match status" value="1"/>
</dbReference>
<dbReference type="KEGG" id="mpur:MARPU_07250"/>
<comment type="similarity">
    <text evidence="2">Belongs to the membrane fusion protein (MFP) (TC 8.A.1) family.</text>
</comment>
<dbReference type="eggNOG" id="COG0845">
    <property type="taxonomic scope" value="Bacteria"/>
</dbReference>
<evidence type="ECO:0000256" key="1">
    <source>
        <dbReference type="ARBA" id="ARBA00004196"/>
    </source>
</evidence>
<evidence type="ECO:0000256" key="3">
    <source>
        <dbReference type="ARBA" id="ARBA00022448"/>
    </source>
</evidence>
<dbReference type="Proteomes" id="UP000005275">
    <property type="component" value="Chromosome"/>
</dbReference>
<dbReference type="GO" id="GO:0015562">
    <property type="term" value="F:efflux transmembrane transporter activity"/>
    <property type="evidence" value="ECO:0007669"/>
    <property type="project" value="TreeGrafter"/>
</dbReference>
<dbReference type="FunFam" id="2.40.30.170:FF:000010">
    <property type="entry name" value="Efflux RND transporter periplasmic adaptor subunit"/>
    <property type="match status" value="1"/>
</dbReference>
<dbReference type="SUPFAM" id="SSF111369">
    <property type="entry name" value="HlyD-like secretion proteins"/>
    <property type="match status" value="1"/>
</dbReference>
<feature type="signal peptide" evidence="5">
    <location>
        <begin position="1"/>
        <end position="27"/>
    </location>
</feature>
<dbReference type="InterPro" id="IPR058625">
    <property type="entry name" value="MdtA-like_BSH"/>
</dbReference>
<keyword evidence="10" id="KW-1185">Reference proteome</keyword>
<dbReference type="RefSeq" id="WP_005223795.1">
    <property type="nucleotide sequence ID" value="NZ_CP007031.1"/>
</dbReference>
<dbReference type="Gene3D" id="2.40.420.20">
    <property type="match status" value="1"/>
</dbReference>
<organism evidence="9 10">
    <name type="scientific">Marichromatium purpuratum 984</name>
    <dbReference type="NCBI Taxonomy" id="765910"/>
    <lineage>
        <taxon>Bacteria</taxon>
        <taxon>Pseudomonadati</taxon>
        <taxon>Pseudomonadota</taxon>
        <taxon>Gammaproteobacteria</taxon>
        <taxon>Chromatiales</taxon>
        <taxon>Chromatiaceae</taxon>
        <taxon>Marichromatium</taxon>
    </lineage>
</organism>
<feature type="chain" id="PRO_5004787364" evidence="5">
    <location>
        <begin position="28"/>
        <end position="363"/>
    </location>
</feature>
<dbReference type="AlphaFoldDB" id="W0DYL7"/>
<reference evidence="9 10" key="1">
    <citation type="submission" date="2013-12" db="EMBL/GenBank/DDBJ databases">
        <authorList>
            <consortium name="DOE Joint Genome Institute"/>
            <person name="Bryant D.A."/>
            <person name="Huntemann M."/>
            <person name="Han J."/>
            <person name="Chen A."/>
            <person name="Kyrpides N."/>
            <person name="Mavromatis K."/>
            <person name="Markowitz V."/>
            <person name="Palaniappan K."/>
            <person name="Ivanova N."/>
            <person name="Schaumberg A."/>
            <person name="Pati A."/>
            <person name="Liolios K."/>
            <person name="Nordberg H.P."/>
            <person name="Cantor M.N."/>
            <person name="Hua S.X."/>
            <person name="Woyke T."/>
        </authorList>
    </citation>
    <scope>NUCLEOTIDE SEQUENCE [LARGE SCALE GENOMIC DNA]</scope>
    <source>
        <strain evidence="9 10">984</strain>
    </source>
</reference>
<protein>
    <submittedName>
        <fullName evidence="9">RND transporter</fullName>
    </submittedName>
</protein>
<dbReference type="InterPro" id="IPR058792">
    <property type="entry name" value="Beta-barrel_RND_2"/>
</dbReference>
<dbReference type="Pfam" id="PF25967">
    <property type="entry name" value="RND-MFP_C"/>
    <property type="match status" value="1"/>
</dbReference>
<evidence type="ECO:0000313" key="9">
    <source>
        <dbReference type="EMBL" id="AHF03680.1"/>
    </source>
</evidence>